<dbReference type="EMBL" id="JAGKQH010000019">
    <property type="protein sequence ID" value="KAG6571860.1"/>
    <property type="molecule type" value="Genomic_DNA"/>
</dbReference>
<sequence>MSSGAVAHTGQSNDINHDMIDAKKGFVWITWTSIHNVEEANVQEIAKFAVEEYNKKYKKQWKCKRIQQGWYSVMKDETQYRFLLEQDDVRPGDQQVYQAIVSLKVNGIKLTKNLILFMPYFKY</sequence>
<comment type="caution">
    <text evidence="2">The sequence shown here is derived from an EMBL/GenBank/DDBJ whole genome shotgun (WGS) entry which is preliminary data.</text>
</comment>
<dbReference type="InterPro" id="IPR000010">
    <property type="entry name" value="Cystatin_dom"/>
</dbReference>
<keyword evidence="3" id="KW-1185">Reference proteome</keyword>
<dbReference type="GO" id="GO:0004869">
    <property type="term" value="F:cysteine-type endopeptidase inhibitor activity"/>
    <property type="evidence" value="ECO:0007669"/>
    <property type="project" value="InterPro"/>
</dbReference>
<name>A0AAV6LXF7_9ROSI</name>
<evidence type="ECO:0000259" key="1">
    <source>
        <dbReference type="Pfam" id="PF16845"/>
    </source>
</evidence>
<gene>
    <name evidence="2" type="ORF">SDJN03_28588</name>
</gene>
<feature type="non-terminal residue" evidence="2">
    <location>
        <position position="1"/>
    </location>
</feature>
<dbReference type="Proteomes" id="UP000685013">
    <property type="component" value="Chromosome 19"/>
</dbReference>
<reference evidence="2 3" key="1">
    <citation type="journal article" date="2021" name="Hortic Res">
        <title>The domestication of Cucurbita argyrosperma as revealed by the genome of its wild relative.</title>
        <authorList>
            <person name="Barrera-Redondo J."/>
            <person name="Sanchez-de la Vega G."/>
            <person name="Aguirre-Liguori J.A."/>
            <person name="Castellanos-Morales G."/>
            <person name="Gutierrez-Guerrero Y.T."/>
            <person name="Aguirre-Dugua X."/>
            <person name="Aguirre-Planter E."/>
            <person name="Tenaillon M.I."/>
            <person name="Lira-Saade R."/>
            <person name="Eguiarte L.E."/>
        </authorList>
    </citation>
    <scope>NUCLEOTIDE SEQUENCE [LARGE SCALE GENOMIC DNA]</scope>
    <source>
        <strain evidence="2">JBR-2021</strain>
    </source>
</reference>
<evidence type="ECO:0000313" key="3">
    <source>
        <dbReference type="Proteomes" id="UP000685013"/>
    </source>
</evidence>
<dbReference type="Pfam" id="PF16845">
    <property type="entry name" value="SQAPI"/>
    <property type="match status" value="1"/>
</dbReference>
<feature type="domain" description="Cystatin" evidence="1">
    <location>
        <begin position="34"/>
        <end position="104"/>
    </location>
</feature>
<dbReference type="PANTHER" id="PTHR47364">
    <property type="entry name" value="CYSTEINE PROTEINASE INHIBITOR 5"/>
    <property type="match status" value="1"/>
</dbReference>
<dbReference type="PANTHER" id="PTHR47364:SF2">
    <property type="entry name" value="CYSTEINE PROTEINASE INHIBITOR 5"/>
    <property type="match status" value="1"/>
</dbReference>
<evidence type="ECO:0000313" key="2">
    <source>
        <dbReference type="EMBL" id="KAG6571860.1"/>
    </source>
</evidence>
<dbReference type="AlphaFoldDB" id="A0AAV6LXF7"/>
<organism evidence="2 3">
    <name type="scientific">Cucurbita argyrosperma subsp. sororia</name>
    <dbReference type="NCBI Taxonomy" id="37648"/>
    <lineage>
        <taxon>Eukaryota</taxon>
        <taxon>Viridiplantae</taxon>
        <taxon>Streptophyta</taxon>
        <taxon>Embryophyta</taxon>
        <taxon>Tracheophyta</taxon>
        <taxon>Spermatophyta</taxon>
        <taxon>Magnoliopsida</taxon>
        <taxon>eudicotyledons</taxon>
        <taxon>Gunneridae</taxon>
        <taxon>Pentapetalae</taxon>
        <taxon>rosids</taxon>
        <taxon>fabids</taxon>
        <taxon>Cucurbitales</taxon>
        <taxon>Cucurbitaceae</taxon>
        <taxon>Cucurbiteae</taxon>
        <taxon>Cucurbita</taxon>
    </lineage>
</organism>
<proteinExistence type="predicted"/>
<protein>
    <recommendedName>
        <fullName evidence="1">Cystatin domain-containing protein</fullName>
    </recommendedName>
</protein>
<accession>A0AAV6LXF7</accession>